<dbReference type="AlphaFoldDB" id="A0A380CJ39"/>
<dbReference type="RefSeq" id="WP_021458841.1">
    <property type="nucleotide sequence ID" value="NZ_BKAV01000001.1"/>
</dbReference>
<reference evidence="3 4" key="1">
    <citation type="submission" date="2018-06" db="EMBL/GenBank/DDBJ databases">
        <authorList>
            <consortium name="Pathogen Informatics"/>
            <person name="Doyle S."/>
        </authorList>
    </citation>
    <scope>NUCLEOTIDE SEQUENCE [LARGE SCALE GENOMIC DNA]</scope>
    <source>
        <strain evidence="3 4">NCTC12413</strain>
    </source>
</reference>
<sequence>MYNKEQILTETDFIVQQIQDLDTVKDYQQVERQIHQNDQIESKMQELKKNQKQSVNLHNYGKMNALKQSEDKISDIESIINTMPIVEEFRSLQYDANDLLQMMISTMEDELNQLNDSTNNQK</sequence>
<keyword evidence="5" id="KW-1185">Reference proteome</keyword>
<dbReference type="EMBL" id="BKAV01000001">
    <property type="protein sequence ID" value="GEP99156.1"/>
    <property type="molecule type" value="Genomic_DNA"/>
</dbReference>
<dbReference type="PANTHER" id="PTHR38448:SF1">
    <property type="entry name" value="YLBF FAMILY REGULATOR"/>
    <property type="match status" value="1"/>
</dbReference>
<dbReference type="InterPro" id="IPR052767">
    <property type="entry name" value="Bact_com_dev_regulator"/>
</dbReference>
<dbReference type="Proteomes" id="UP000321598">
    <property type="component" value="Unassembled WGS sequence"/>
</dbReference>
<evidence type="ECO:0000313" key="2">
    <source>
        <dbReference type="EMBL" id="GEP99156.1"/>
    </source>
</evidence>
<evidence type="ECO:0000313" key="5">
    <source>
        <dbReference type="Proteomes" id="UP000321598"/>
    </source>
</evidence>
<dbReference type="PIRSF" id="PIRSF021287">
    <property type="entry name" value="Biofilm_formation_YmcA"/>
    <property type="match status" value="1"/>
</dbReference>
<dbReference type="EMBL" id="UGZE01000001">
    <property type="protein sequence ID" value="SUJ20133.1"/>
    <property type="molecule type" value="Genomic_DNA"/>
</dbReference>
<dbReference type="Gene3D" id="1.20.1500.10">
    <property type="entry name" value="YheA/YmcA-like"/>
    <property type="match status" value="1"/>
</dbReference>
<keyword evidence="1" id="KW-0175">Coiled coil</keyword>
<dbReference type="SUPFAM" id="SSF158622">
    <property type="entry name" value="YheA/YmcA-like"/>
    <property type="match status" value="1"/>
</dbReference>
<dbReference type="GeneID" id="97287963"/>
<dbReference type="InterPro" id="IPR023378">
    <property type="entry name" value="YheA/YmcA-like_dom_sf"/>
</dbReference>
<feature type="coiled-coil region" evidence="1">
    <location>
        <begin position="30"/>
        <end position="57"/>
    </location>
</feature>
<dbReference type="Pfam" id="PF06133">
    <property type="entry name" value="Com_YlbF"/>
    <property type="match status" value="1"/>
</dbReference>
<name>A0A380CJ39_9STAP</name>
<protein>
    <submittedName>
        <fullName evidence="3">Membrane protein</fullName>
    </submittedName>
</protein>
<organism evidence="3 4">
    <name type="scientific">Staphylococcus arlettae</name>
    <dbReference type="NCBI Taxonomy" id="29378"/>
    <lineage>
        <taxon>Bacteria</taxon>
        <taxon>Bacillati</taxon>
        <taxon>Bacillota</taxon>
        <taxon>Bacilli</taxon>
        <taxon>Bacillales</taxon>
        <taxon>Staphylococcaceae</taxon>
        <taxon>Staphylococcus</taxon>
    </lineage>
</organism>
<proteinExistence type="predicted"/>
<dbReference type="STRING" id="1212545.SARL_11726"/>
<gene>
    <name evidence="3" type="primary">ymcA</name>
    <name evidence="3" type="ORF">NCTC12413_01615</name>
    <name evidence="2" type="ORF">SAR03_01940</name>
</gene>
<dbReference type="PANTHER" id="PTHR38448">
    <property type="entry name" value="REGULATORY PROTEIN YLBF-RELATED"/>
    <property type="match status" value="1"/>
</dbReference>
<dbReference type="Proteomes" id="UP000254956">
    <property type="component" value="Unassembled WGS sequence"/>
</dbReference>
<reference evidence="2 5" key="2">
    <citation type="submission" date="2019-07" db="EMBL/GenBank/DDBJ databases">
        <title>Whole genome shotgun sequence of Staphylococcus arlettae NBRC 109765.</title>
        <authorList>
            <person name="Hosoyama A."/>
            <person name="Uohara A."/>
            <person name="Ohji S."/>
            <person name="Ichikawa N."/>
        </authorList>
    </citation>
    <scope>NUCLEOTIDE SEQUENCE [LARGE SCALE GENOMIC DNA]</scope>
    <source>
        <strain evidence="2 5">NBRC 109765</strain>
    </source>
</reference>
<dbReference type="InterPro" id="IPR010368">
    <property type="entry name" value="Com_YlbF"/>
</dbReference>
<evidence type="ECO:0000313" key="4">
    <source>
        <dbReference type="Proteomes" id="UP000254956"/>
    </source>
</evidence>
<dbReference type="InterPro" id="IPR016783">
    <property type="entry name" value="Biofilm_formation_YmcA"/>
</dbReference>
<accession>A0A380CJ39</accession>
<dbReference type="OrthoDB" id="2167788at2"/>
<evidence type="ECO:0000313" key="3">
    <source>
        <dbReference type="EMBL" id="SUJ20133.1"/>
    </source>
</evidence>
<evidence type="ECO:0000256" key="1">
    <source>
        <dbReference type="SAM" id="Coils"/>
    </source>
</evidence>